<organism evidence="8">
    <name type="scientific">Candidatus Caldatribacterium californiense</name>
    <dbReference type="NCBI Taxonomy" id="1454726"/>
    <lineage>
        <taxon>Bacteria</taxon>
        <taxon>Pseudomonadati</taxon>
        <taxon>Atribacterota</taxon>
        <taxon>Atribacteria</taxon>
        <taxon>Atribacterales</taxon>
        <taxon>Candidatus Caldatribacteriaceae</taxon>
        <taxon>Candidatus Caldatribacterium</taxon>
    </lineage>
</organism>
<keyword evidence="3 4" id="KW-0648">Protein biosynthesis</keyword>
<dbReference type="HAMAP" id="MF_00080">
    <property type="entry name" value="IF_3"/>
    <property type="match status" value="1"/>
</dbReference>
<comment type="subcellular location">
    <subcellularLocation>
        <location evidence="4">Cytoplasm</location>
    </subcellularLocation>
</comment>
<evidence type="ECO:0000259" key="6">
    <source>
        <dbReference type="Pfam" id="PF00707"/>
    </source>
</evidence>
<dbReference type="InterPro" id="IPR019815">
    <property type="entry name" value="Translation_initiation_fac_3_C"/>
</dbReference>
<dbReference type="GO" id="GO:0043022">
    <property type="term" value="F:ribosome binding"/>
    <property type="evidence" value="ECO:0007669"/>
    <property type="project" value="UniProtKB-ARBA"/>
</dbReference>
<comment type="similarity">
    <text evidence="1 4">Belongs to the IF-3 family.</text>
</comment>
<dbReference type="InterPro" id="IPR036788">
    <property type="entry name" value="T_IF-3_C_sf"/>
</dbReference>
<dbReference type="AlphaFoldDB" id="A0A7V3YFD0"/>
<dbReference type="GO" id="GO:0032790">
    <property type="term" value="P:ribosome disassembly"/>
    <property type="evidence" value="ECO:0007669"/>
    <property type="project" value="TreeGrafter"/>
</dbReference>
<dbReference type="NCBIfam" id="TIGR00168">
    <property type="entry name" value="infC"/>
    <property type="match status" value="1"/>
</dbReference>
<dbReference type="InterPro" id="IPR001288">
    <property type="entry name" value="Translation_initiation_fac_3"/>
</dbReference>
<dbReference type="Pfam" id="PF00707">
    <property type="entry name" value="IF3_C"/>
    <property type="match status" value="1"/>
</dbReference>
<sequence length="163" mass="18731">MNHQIGAREVRLISPEGHQIGIVPLKKALQMAEEAGLDLVEVGPNANPPVCKIMDWGKFRYEREKKAKLSRKKQKASELKELTMRPKIDEHDYQVKLRNALRFLQEGNRVRVIIRFRGREAAFQDRGHELLRRVIEDLKDVGKVEQDIKSEGSSLTVTLAPKK</sequence>
<dbReference type="GO" id="GO:0003743">
    <property type="term" value="F:translation initiation factor activity"/>
    <property type="evidence" value="ECO:0007669"/>
    <property type="project" value="UniProtKB-UniRule"/>
</dbReference>
<name>A0A7V3YFD0_9BACT</name>
<keyword evidence="2 4" id="KW-0396">Initiation factor</keyword>
<protein>
    <recommendedName>
        <fullName evidence="4 5">Translation initiation factor IF-3</fullName>
    </recommendedName>
</protein>
<dbReference type="Gene3D" id="3.10.20.80">
    <property type="entry name" value="Translation initiation factor 3 (IF-3), N-terminal domain"/>
    <property type="match status" value="1"/>
</dbReference>
<feature type="domain" description="Translation initiation factor 3 C-terminal" evidence="6">
    <location>
        <begin position="78"/>
        <end position="162"/>
    </location>
</feature>
<evidence type="ECO:0000256" key="5">
    <source>
        <dbReference type="NCBIfam" id="TIGR00168"/>
    </source>
</evidence>
<dbReference type="FunFam" id="3.10.20.80:FF:000001">
    <property type="entry name" value="Translation initiation factor IF-3"/>
    <property type="match status" value="1"/>
</dbReference>
<evidence type="ECO:0000256" key="4">
    <source>
        <dbReference type="HAMAP-Rule" id="MF_00080"/>
    </source>
</evidence>
<dbReference type="Pfam" id="PF05198">
    <property type="entry name" value="IF3_N"/>
    <property type="match status" value="1"/>
</dbReference>
<dbReference type="SUPFAM" id="SSF54364">
    <property type="entry name" value="Translation initiation factor IF3, N-terminal domain"/>
    <property type="match status" value="1"/>
</dbReference>
<evidence type="ECO:0000256" key="3">
    <source>
        <dbReference type="ARBA" id="ARBA00022917"/>
    </source>
</evidence>
<comment type="subunit">
    <text evidence="4">Monomer.</text>
</comment>
<dbReference type="Gene3D" id="3.30.110.10">
    <property type="entry name" value="Translation initiation factor 3 (IF-3), C-terminal domain"/>
    <property type="match status" value="1"/>
</dbReference>
<dbReference type="EMBL" id="DTFV01000033">
    <property type="protein sequence ID" value="HGI30064.1"/>
    <property type="molecule type" value="Genomic_DNA"/>
</dbReference>
<keyword evidence="4" id="KW-0963">Cytoplasm</keyword>
<evidence type="ECO:0000256" key="1">
    <source>
        <dbReference type="ARBA" id="ARBA00005439"/>
    </source>
</evidence>
<evidence type="ECO:0000256" key="2">
    <source>
        <dbReference type="ARBA" id="ARBA00022540"/>
    </source>
</evidence>
<evidence type="ECO:0000313" key="8">
    <source>
        <dbReference type="EMBL" id="HGI30064.1"/>
    </source>
</evidence>
<dbReference type="SUPFAM" id="SSF55200">
    <property type="entry name" value="Translation initiation factor IF3, C-terminal domain"/>
    <property type="match status" value="1"/>
</dbReference>
<dbReference type="FunFam" id="3.30.110.10:FF:000001">
    <property type="entry name" value="Translation initiation factor IF-3"/>
    <property type="match status" value="1"/>
</dbReference>
<dbReference type="InterPro" id="IPR019814">
    <property type="entry name" value="Translation_initiation_fac_3_N"/>
</dbReference>
<feature type="domain" description="Translation initiation factor 3 N-terminal" evidence="7">
    <location>
        <begin position="1"/>
        <end position="68"/>
    </location>
</feature>
<dbReference type="PANTHER" id="PTHR10938:SF0">
    <property type="entry name" value="TRANSLATION INITIATION FACTOR IF-3, MITOCHONDRIAL"/>
    <property type="match status" value="1"/>
</dbReference>
<dbReference type="PANTHER" id="PTHR10938">
    <property type="entry name" value="TRANSLATION INITIATION FACTOR IF-3"/>
    <property type="match status" value="1"/>
</dbReference>
<reference evidence="8" key="1">
    <citation type="journal article" date="2020" name="mSystems">
        <title>Genome- and Community-Level Interaction Insights into Carbon Utilization and Element Cycling Functions of Hydrothermarchaeota in Hydrothermal Sediment.</title>
        <authorList>
            <person name="Zhou Z."/>
            <person name="Liu Y."/>
            <person name="Xu W."/>
            <person name="Pan J."/>
            <person name="Luo Z.H."/>
            <person name="Li M."/>
        </authorList>
    </citation>
    <scope>NUCLEOTIDE SEQUENCE [LARGE SCALE GENOMIC DNA]</scope>
    <source>
        <strain evidence="8">SpSt-747</strain>
    </source>
</reference>
<comment type="function">
    <text evidence="4">IF-3 binds to the 30S ribosomal subunit and shifts the equilibrium between 70S ribosomes and their 50S and 30S subunits in favor of the free subunits, thus enhancing the availability of 30S subunits on which protein synthesis initiation begins.</text>
</comment>
<proteinExistence type="inferred from homology"/>
<dbReference type="InterPro" id="IPR036787">
    <property type="entry name" value="T_IF-3_N_sf"/>
</dbReference>
<accession>A0A7V3YFD0</accession>
<evidence type="ECO:0000259" key="7">
    <source>
        <dbReference type="Pfam" id="PF05198"/>
    </source>
</evidence>
<comment type="caution">
    <text evidence="8">The sequence shown here is derived from an EMBL/GenBank/DDBJ whole genome shotgun (WGS) entry which is preliminary data.</text>
</comment>
<dbReference type="GO" id="GO:0005829">
    <property type="term" value="C:cytosol"/>
    <property type="evidence" value="ECO:0007669"/>
    <property type="project" value="TreeGrafter"/>
</dbReference>
<gene>
    <name evidence="4" type="primary">infC</name>
    <name evidence="8" type="ORF">ENV30_01935</name>
</gene>
<dbReference type="GO" id="GO:0016020">
    <property type="term" value="C:membrane"/>
    <property type="evidence" value="ECO:0007669"/>
    <property type="project" value="TreeGrafter"/>
</dbReference>